<dbReference type="EMBL" id="RXIC02000026">
    <property type="protein sequence ID" value="KAB1201743.1"/>
    <property type="molecule type" value="Genomic_DNA"/>
</dbReference>
<keyword evidence="3" id="KW-1185">Reference proteome</keyword>
<gene>
    <name evidence="2" type="ORF">CJ030_MR8G008976</name>
</gene>
<dbReference type="OrthoDB" id="5984008at2759"/>
<feature type="region of interest" description="Disordered" evidence="1">
    <location>
        <begin position="1"/>
        <end position="103"/>
    </location>
</feature>
<feature type="compositionally biased region" description="Acidic residues" evidence="1">
    <location>
        <begin position="83"/>
        <end position="93"/>
    </location>
</feature>
<evidence type="ECO:0000313" key="3">
    <source>
        <dbReference type="Proteomes" id="UP000516437"/>
    </source>
</evidence>
<protein>
    <submittedName>
        <fullName evidence="2">Uncharacterized protein</fullName>
    </submittedName>
</protein>
<reference evidence="2 3" key="1">
    <citation type="journal article" date="2019" name="Plant Biotechnol. J.">
        <title>The red bayberry genome and genetic basis of sex determination.</title>
        <authorList>
            <person name="Jia H.M."/>
            <person name="Jia H.J."/>
            <person name="Cai Q.L."/>
            <person name="Wang Y."/>
            <person name="Zhao H.B."/>
            <person name="Yang W.F."/>
            <person name="Wang G.Y."/>
            <person name="Li Y.H."/>
            <person name="Zhan D.L."/>
            <person name="Shen Y.T."/>
            <person name="Niu Q.F."/>
            <person name="Chang L."/>
            <person name="Qiu J."/>
            <person name="Zhao L."/>
            <person name="Xie H.B."/>
            <person name="Fu W.Y."/>
            <person name="Jin J."/>
            <person name="Li X.W."/>
            <person name="Jiao Y."/>
            <person name="Zhou C.C."/>
            <person name="Tu T."/>
            <person name="Chai C.Y."/>
            <person name="Gao J.L."/>
            <person name="Fan L.J."/>
            <person name="van de Weg E."/>
            <person name="Wang J.Y."/>
            <person name="Gao Z.S."/>
        </authorList>
    </citation>
    <scope>NUCLEOTIDE SEQUENCE [LARGE SCALE GENOMIC DNA]</scope>
    <source>
        <tissue evidence="2">Leaves</tissue>
    </source>
</reference>
<evidence type="ECO:0000256" key="1">
    <source>
        <dbReference type="SAM" id="MobiDB-lite"/>
    </source>
</evidence>
<dbReference type="AlphaFoldDB" id="A0A6A1UNG5"/>
<proteinExistence type="predicted"/>
<name>A0A6A1UNG5_9ROSI</name>
<dbReference type="Proteomes" id="UP000516437">
    <property type="component" value="Chromosome 8"/>
</dbReference>
<evidence type="ECO:0000313" key="2">
    <source>
        <dbReference type="EMBL" id="KAB1201743.1"/>
    </source>
</evidence>
<sequence>MDKGSVIQRRRRSIKSNRVTAAEEEGLESTTVAGEEWLESTTVPVGDRGAEDAGGSATGVEERISNRRRVSRGTSNEGADAPVEAEDSEEEEMSDRASAPTRGRIKRCRRETPGITLSRPSMTRKGKSVTLELTLMTHDNLNKVERMSVNISGVTGSIKFNSDGNLIHPAYEVINIIGKGMRTLAIGLILLAYPFCLQKSCK</sequence>
<organism evidence="2 3">
    <name type="scientific">Morella rubra</name>
    <name type="common">Chinese bayberry</name>
    <dbReference type="NCBI Taxonomy" id="262757"/>
    <lineage>
        <taxon>Eukaryota</taxon>
        <taxon>Viridiplantae</taxon>
        <taxon>Streptophyta</taxon>
        <taxon>Embryophyta</taxon>
        <taxon>Tracheophyta</taxon>
        <taxon>Spermatophyta</taxon>
        <taxon>Magnoliopsida</taxon>
        <taxon>eudicotyledons</taxon>
        <taxon>Gunneridae</taxon>
        <taxon>Pentapetalae</taxon>
        <taxon>rosids</taxon>
        <taxon>fabids</taxon>
        <taxon>Fagales</taxon>
        <taxon>Myricaceae</taxon>
        <taxon>Morella</taxon>
    </lineage>
</organism>
<accession>A0A6A1UNG5</accession>
<comment type="caution">
    <text evidence="2">The sequence shown here is derived from an EMBL/GenBank/DDBJ whole genome shotgun (WGS) entry which is preliminary data.</text>
</comment>